<name>S7XL77_SPRLO</name>
<dbReference type="STRING" id="1358809.S7XL77"/>
<dbReference type="InterPro" id="IPR001005">
    <property type="entry name" value="SANT/Myb"/>
</dbReference>
<dbReference type="GO" id="GO:0003677">
    <property type="term" value="F:DNA binding"/>
    <property type="evidence" value="ECO:0007669"/>
    <property type="project" value="UniProtKB-KW"/>
</dbReference>
<dbReference type="EMBL" id="ATCN01000099">
    <property type="protein sequence ID" value="EPR79814.1"/>
    <property type="molecule type" value="Genomic_DNA"/>
</dbReference>
<dbReference type="Pfam" id="PF00249">
    <property type="entry name" value="Myb_DNA-binding"/>
    <property type="match status" value="1"/>
</dbReference>
<dbReference type="OrthoDB" id="608866at2759"/>
<evidence type="ECO:0000313" key="3">
    <source>
        <dbReference type="Proteomes" id="UP000014978"/>
    </source>
</evidence>
<accession>S7XL77</accession>
<dbReference type="HOGENOM" id="CLU_1349675_0_0_1"/>
<dbReference type="SMART" id="SM00717">
    <property type="entry name" value="SANT"/>
    <property type="match status" value="1"/>
</dbReference>
<sequence>MVKDHMKYHDSDSENYELVENKGELRVLNNEKQDITNKKTNTKLIESIHLKKKSPRKKPVYWTEEEISYLIKGVDELGYGKWKQMLEIYGKHFAETRRPLDLKDKYRLMNKVSSYHTVKTKRYVETSISNLGEPVSNPIIINEKYPYDAAVRIAKKIRIGKTKEVRICVMDMDEKKKVHIYIATKIDDVLHLRKEQSINIDFN</sequence>
<evidence type="ECO:0000259" key="1">
    <source>
        <dbReference type="PROSITE" id="PS50090"/>
    </source>
</evidence>
<dbReference type="OMA" id="HIACRPE"/>
<dbReference type="InParanoid" id="S7XL77"/>
<keyword evidence="2" id="KW-0238">DNA-binding</keyword>
<feature type="domain" description="Myb-like" evidence="1">
    <location>
        <begin position="54"/>
        <end position="110"/>
    </location>
</feature>
<dbReference type="PROSITE" id="PS50090">
    <property type="entry name" value="MYB_LIKE"/>
    <property type="match status" value="1"/>
</dbReference>
<proteinExistence type="predicted"/>
<dbReference type="SUPFAM" id="SSF46689">
    <property type="entry name" value="Homeodomain-like"/>
    <property type="match status" value="1"/>
</dbReference>
<organism evidence="2 3">
    <name type="scientific">Spraguea lophii (strain 42_110)</name>
    <name type="common">Microsporidian parasite</name>
    <dbReference type="NCBI Taxonomy" id="1358809"/>
    <lineage>
        <taxon>Eukaryota</taxon>
        <taxon>Fungi</taxon>
        <taxon>Fungi incertae sedis</taxon>
        <taxon>Microsporidia</taxon>
        <taxon>Spragueidae</taxon>
        <taxon>Spraguea</taxon>
    </lineage>
</organism>
<dbReference type="InterPro" id="IPR009057">
    <property type="entry name" value="Homeodomain-like_sf"/>
</dbReference>
<protein>
    <submittedName>
        <fullName evidence="2">Myb-like DNA-binding domain containing protein</fullName>
    </submittedName>
</protein>
<keyword evidence="3" id="KW-1185">Reference proteome</keyword>
<dbReference type="Proteomes" id="UP000014978">
    <property type="component" value="Unassembled WGS sequence"/>
</dbReference>
<dbReference type="Gene3D" id="1.10.246.220">
    <property type="match status" value="1"/>
</dbReference>
<reference evidence="3" key="1">
    <citation type="journal article" date="2013" name="PLoS Genet.">
        <title>The genome of Spraguea lophii and the basis of host-microsporidian interactions.</title>
        <authorList>
            <person name="Campbell S.E."/>
            <person name="Williams T.A."/>
            <person name="Yousuf A."/>
            <person name="Soanes D.M."/>
            <person name="Paszkiewicz K.H."/>
            <person name="Williams B.A.P."/>
        </authorList>
    </citation>
    <scope>NUCLEOTIDE SEQUENCE [LARGE SCALE GENOMIC DNA]</scope>
    <source>
        <strain evidence="3">42_110</strain>
    </source>
</reference>
<comment type="caution">
    <text evidence="2">The sequence shown here is derived from an EMBL/GenBank/DDBJ whole genome shotgun (WGS) entry which is preliminary data.</text>
</comment>
<dbReference type="AlphaFoldDB" id="S7XL77"/>
<gene>
    <name evidence="2" type="ORF">SLOPH_2335</name>
</gene>
<dbReference type="CDD" id="cd11660">
    <property type="entry name" value="SANT_TRF"/>
    <property type="match status" value="1"/>
</dbReference>
<evidence type="ECO:0000313" key="2">
    <source>
        <dbReference type="EMBL" id="EPR79814.1"/>
    </source>
</evidence>
<dbReference type="VEuPathDB" id="MicrosporidiaDB:SLOPH_2335"/>